<proteinExistence type="predicted"/>
<dbReference type="AlphaFoldDB" id="A0A6C2UV44"/>
<dbReference type="EMBL" id="CAAHFH010000003">
    <property type="protein sequence ID" value="VGO22987.1"/>
    <property type="molecule type" value="Genomic_DNA"/>
</dbReference>
<keyword evidence="2" id="KW-1185">Reference proteome</keyword>
<dbReference type="Proteomes" id="UP000346198">
    <property type="component" value="Unassembled WGS sequence"/>
</dbReference>
<evidence type="ECO:0000313" key="1">
    <source>
        <dbReference type="EMBL" id="VGO22987.1"/>
    </source>
</evidence>
<sequence>MIACCWLFIQVSPHYVKEKSFKHSEFSKYIEGLQSSEHHHPFMIIEHPHSKTKLWFNINDDEIEAYFSMLSEFDKAREQQLTNVSVQNDLDLRDKKEGNFVLHWDFKGSPEEVSKKTGILLEEGFNFNDFSELKIITHEMKVKK</sequence>
<gene>
    <name evidence="1" type="ORF">SCARR_05086</name>
</gene>
<protein>
    <submittedName>
        <fullName evidence="1">Uncharacterized protein</fullName>
    </submittedName>
</protein>
<organism evidence="1 2">
    <name type="scientific">Pontiella sulfatireligans</name>
    <dbReference type="NCBI Taxonomy" id="2750658"/>
    <lineage>
        <taxon>Bacteria</taxon>
        <taxon>Pseudomonadati</taxon>
        <taxon>Kiritimatiellota</taxon>
        <taxon>Kiritimatiellia</taxon>
        <taxon>Kiritimatiellales</taxon>
        <taxon>Pontiellaceae</taxon>
        <taxon>Pontiella</taxon>
    </lineage>
</organism>
<name>A0A6C2UV44_9BACT</name>
<accession>A0A6C2UV44</accession>
<reference evidence="1 2" key="1">
    <citation type="submission" date="2019-04" db="EMBL/GenBank/DDBJ databases">
        <authorList>
            <person name="Van Vliet M D."/>
        </authorList>
    </citation>
    <scope>NUCLEOTIDE SEQUENCE [LARGE SCALE GENOMIC DNA]</scope>
    <source>
        <strain evidence="1 2">F21</strain>
    </source>
</reference>
<evidence type="ECO:0000313" key="2">
    <source>
        <dbReference type="Proteomes" id="UP000346198"/>
    </source>
</evidence>